<proteinExistence type="predicted"/>
<gene>
    <name evidence="1" type="ORF">E5329_23425</name>
</gene>
<evidence type="ECO:0000313" key="1">
    <source>
        <dbReference type="EMBL" id="TGY90959.1"/>
    </source>
</evidence>
<accession>A0AC61RPI8</accession>
<dbReference type="EMBL" id="SRYA01000076">
    <property type="protein sequence ID" value="TGY90959.1"/>
    <property type="molecule type" value="Genomic_DNA"/>
</dbReference>
<protein>
    <submittedName>
        <fullName evidence="1">N-acetyltransferase</fullName>
    </submittedName>
</protein>
<organism evidence="1 2">
    <name type="scientific">Petralouisia muris</name>
    <dbReference type="NCBI Taxonomy" id="3032872"/>
    <lineage>
        <taxon>Bacteria</taxon>
        <taxon>Bacillati</taxon>
        <taxon>Bacillota</taxon>
        <taxon>Clostridia</taxon>
        <taxon>Lachnospirales</taxon>
        <taxon>Lachnospiraceae</taxon>
        <taxon>Petralouisia</taxon>
    </lineage>
</organism>
<comment type="caution">
    <text evidence="1">The sequence shown here is derived from an EMBL/GenBank/DDBJ whole genome shotgun (WGS) entry which is preliminary data.</text>
</comment>
<dbReference type="Proteomes" id="UP000304953">
    <property type="component" value="Unassembled WGS sequence"/>
</dbReference>
<name>A0AC61RPI8_9FIRM</name>
<reference evidence="1" key="1">
    <citation type="submission" date="2019-04" db="EMBL/GenBank/DDBJ databases">
        <title>Microbes associate with the intestines of laboratory mice.</title>
        <authorList>
            <person name="Navarre W."/>
            <person name="Wong E."/>
            <person name="Huang K."/>
            <person name="Tropini C."/>
            <person name="Ng K."/>
            <person name="Yu B."/>
        </authorList>
    </citation>
    <scope>NUCLEOTIDE SEQUENCE</scope>
    <source>
        <strain evidence="1">NM01_1-7b</strain>
    </source>
</reference>
<sequence length="276" mass="32642">MEEVVQMKNQSLAANVMKISMEDSIHKVMDIIEKEDGRTFEEKKKEAINFLKDKENTLLAERLIDIATNDEMGKKIYKKFWKMGECIITENEIILRKVQDSDKDIFIELQKENNIVKSMMKEEAYRNMLWNEHIEYKALMFSVIVDNEYAGYCGIKNTTHEQWEIAIEILNKWKHKGIGYRAISIMLDAIKNRLNVSKFRVRIDAENYTSQRLFEKLGAEPNGISEFLLHEEADIGRCEEENIHLLDERMQKLAKRFSVEPRKLLSHVLEYKLTWD</sequence>
<evidence type="ECO:0000313" key="2">
    <source>
        <dbReference type="Proteomes" id="UP000304953"/>
    </source>
</evidence>
<keyword evidence="2" id="KW-1185">Reference proteome</keyword>